<dbReference type="AlphaFoldDB" id="A0A2M9EYL3"/>
<reference evidence="1 2" key="1">
    <citation type="submission" date="2017-10" db="EMBL/GenBank/DDBJ databases">
        <title>Draft genome of Chryseomicrobium casticus sp. nov.</title>
        <authorList>
            <person name="Chakraborty R."/>
            <person name="Saha T."/>
        </authorList>
    </citation>
    <scope>NUCLEOTIDE SEQUENCE [LARGE SCALE GENOMIC DNA]</scope>
    <source>
        <strain evidence="1 2">ET03</strain>
    </source>
</reference>
<evidence type="ECO:0000313" key="2">
    <source>
        <dbReference type="Proteomes" id="UP000228680"/>
    </source>
</evidence>
<dbReference type="EMBL" id="PCGR01000003">
    <property type="protein sequence ID" value="PJK16305.1"/>
    <property type="molecule type" value="Genomic_DNA"/>
</dbReference>
<dbReference type="RefSeq" id="WP_100354077.1">
    <property type="nucleotide sequence ID" value="NZ_PCGR01000003.1"/>
</dbReference>
<dbReference type="OrthoDB" id="2730772at2"/>
<protein>
    <submittedName>
        <fullName evidence="1">Uncharacterized protein</fullName>
    </submittedName>
</protein>
<proteinExistence type="predicted"/>
<dbReference type="Proteomes" id="UP000228680">
    <property type="component" value="Unassembled WGS sequence"/>
</dbReference>
<gene>
    <name evidence="1" type="ORF">CQS04_10395</name>
</gene>
<sequence length="246" mass="28758">MAEQQAKLKSQLLRNPVLTIVKEASWELPLWSFEVGYMPVRRFRLDILMRMMLHVIETLPVRRAVAIADILHVEELFIEDLLTKMQQNGLVQLEKSGYSLTIQGTRQLQAGVYEELQSERFDQLLYSPAHSQFLTTEFELEVLEQPMDVYRYTKLEQHIDLNEDQLIEGIREKMAEETEHVGDFVETVDALSSSDEGEVQWVTCHEFLVYDSKEQQHYVRVWNPVIGSWDATLEQAIEEQEAPSWN</sequence>
<name>A0A2M9EYL3_9BACL</name>
<evidence type="ECO:0000313" key="1">
    <source>
        <dbReference type="EMBL" id="PJK16305.1"/>
    </source>
</evidence>
<keyword evidence="2" id="KW-1185">Reference proteome</keyword>
<organism evidence="1 2">
    <name type="scientific">Chryseomicrobium excrementi</name>
    <dbReference type="NCBI Taxonomy" id="2041346"/>
    <lineage>
        <taxon>Bacteria</taxon>
        <taxon>Bacillati</taxon>
        <taxon>Bacillota</taxon>
        <taxon>Bacilli</taxon>
        <taxon>Bacillales</taxon>
        <taxon>Caryophanaceae</taxon>
        <taxon>Chryseomicrobium</taxon>
    </lineage>
</organism>
<accession>A0A2M9EYL3</accession>
<comment type="caution">
    <text evidence="1">The sequence shown here is derived from an EMBL/GenBank/DDBJ whole genome shotgun (WGS) entry which is preliminary data.</text>
</comment>